<organism evidence="2 3">
    <name type="scientific">Paramuricea clavata</name>
    <name type="common">Red gorgonian</name>
    <name type="synonym">Violescent sea-whip</name>
    <dbReference type="NCBI Taxonomy" id="317549"/>
    <lineage>
        <taxon>Eukaryota</taxon>
        <taxon>Metazoa</taxon>
        <taxon>Cnidaria</taxon>
        <taxon>Anthozoa</taxon>
        <taxon>Octocorallia</taxon>
        <taxon>Malacalcyonacea</taxon>
        <taxon>Plexauridae</taxon>
        <taxon>Paramuricea</taxon>
    </lineage>
</organism>
<name>A0A7D9HKI8_PARCT</name>
<dbReference type="GO" id="GO:0006281">
    <property type="term" value="P:DNA repair"/>
    <property type="evidence" value="ECO:0007669"/>
    <property type="project" value="UniProtKB-ARBA"/>
</dbReference>
<dbReference type="SUPFAM" id="SSF52980">
    <property type="entry name" value="Restriction endonuclease-like"/>
    <property type="match status" value="1"/>
</dbReference>
<dbReference type="Gene3D" id="3.90.320.10">
    <property type="match status" value="1"/>
</dbReference>
<dbReference type="Pfam" id="PF09588">
    <property type="entry name" value="YqaJ"/>
    <property type="match status" value="1"/>
</dbReference>
<dbReference type="InterPro" id="IPR019080">
    <property type="entry name" value="YqaJ_viral_recombinase"/>
</dbReference>
<dbReference type="InterPro" id="IPR051703">
    <property type="entry name" value="NF-kappa-B_Signaling_Reg"/>
</dbReference>
<evidence type="ECO:0000259" key="1">
    <source>
        <dbReference type="Pfam" id="PF09588"/>
    </source>
</evidence>
<feature type="domain" description="YqaJ viral recombinase" evidence="1">
    <location>
        <begin position="135"/>
        <end position="285"/>
    </location>
</feature>
<accession>A0A7D9HKI8</accession>
<dbReference type="InterPro" id="IPR011604">
    <property type="entry name" value="PDDEXK-like_dom_sf"/>
</dbReference>
<evidence type="ECO:0000313" key="2">
    <source>
        <dbReference type="EMBL" id="CAB3985081.1"/>
    </source>
</evidence>
<keyword evidence="2" id="KW-0418">Kinase</keyword>
<evidence type="ECO:0000313" key="3">
    <source>
        <dbReference type="Proteomes" id="UP001152795"/>
    </source>
</evidence>
<dbReference type="Proteomes" id="UP001152795">
    <property type="component" value="Unassembled WGS sequence"/>
</dbReference>
<dbReference type="OrthoDB" id="6484336at2759"/>
<reference evidence="2" key="1">
    <citation type="submission" date="2020-04" db="EMBL/GenBank/DDBJ databases">
        <authorList>
            <person name="Alioto T."/>
            <person name="Alioto T."/>
            <person name="Gomez Garrido J."/>
        </authorList>
    </citation>
    <scope>NUCLEOTIDE SEQUENCE</scope>
    <source>
        <strain evidence="2">A484AB</strain>
    </source>
</reference>
<dbReference type="PANTHER" id="PTHR46609:SF8">
    <property type="entry name" value="YQAJ VIRAL RECOMBINASE DOMAIN-CONTAINING PROTEIN"/>
    <property type="match status" value="1"/>
</dbReference>
<keyword evidence="2" id="KW-0808">Transferase</keyword>
<dbReference type="PANTHER" id="PTHR46609">
    <property type="entry name" value="EXONUCLEASE, PHAGE-TYPE/RECB, C-TERMINAL DOMAIN-CONTAINING PROTEIN"/>
    <property type="match status" value="1"/>
</dbReference>
<keyword evidence="3" id="KW-1185">Reference proteome</keyword>
<protein>
    <submittedName>
        <fullName evidence="2">ATPase, histidine kinase-, DNA gyrase B</fullName>
    </submittedName>
</protein>
<comment type="caution">
    <text evidence="2">The sequence shown here is derived from an EMBL/GenBank/DDBJ whole genome shotgun (WGS) entry which is preliminary data.</text>
</comment>
<dbReference type="AlphaFoldDB" id="A0A7D9HKI8"/>
<gene>
    <name evidence="2" type="ORF">PACLA_8A052462</name>
</gene>
<dbReference type="CDD" id="cd22343">
    <property type="entry name" value="PDDEXK_lambda_exonuclease-like"/>
    <property type="match status" value="1"/>
</dbReference>
<dbReference type="InterPro" id="IPR011335">
    <property type="entry name" value="Restrct_endonuc-II-like"/>
</dbReference>
<proteinExistence type="predicted"/>
<sequence length="296" mass="33476">MHSSTIREKYCSTPPYAQTVTKDDIQSMANVLREGERASLLCDTLESNNYEPCDMFETSCAKAQRTKSKLDLETVEPNTGKLLVDKVFTSVPCELDQTVKLGSDEKKLMETLVFVTPEQAKDICLKTIYQSSSAQWYVERSVRITASVFGKVMSRRKTVEPNSIVRTITEKTKCQSSRMPVSLQWGIENESNAVEKYKNLRNKENLEVKSCGLVVSPRWPWLGCSPDSIVVEGDTVVGCVEIKCPYSKKDMTVLDAVNGDKRFFLKNTTSGLKLKDKHEYFYQCQGDNEHFRTALA</sequence>
<dbReference type="GO" id="GO:0016301">
    <property type="term" value="F:kinase activity"/>
    <property type="evidence" value="ECO:0007669"/>
    <property type="project" value="UniProtKB-KW"/>
</dbReference>
<dbReference type="EMBL" id="CACRXK020000825">
    <property type="protein sequence ID" value="CAB3985081.1"/>
    <property type="molecule type" value="Genomic_DNA"/>
</dbReference>